<dbReference type="PROSITE" id="PS51463">
    <property type="entry name" value="P_GLUCOSE_ISOMERASE_3"/>
    <property type="match status" value="1"/>
</dbReference>
<proteinExistence type="inferred from homology"/>
<dbReference type="CDD" id="cd05016">
    <property type="entry name" value="SIS_PGI_2"/>
    <property type="match status" value="1"/>
</dbReference>
<dbReference type="Gene3D" id="3.40.50.10490">
    <property type="entry name" value="Glucose-6-phosphate isomerase like protein, domain 1"/>
    <property type="match status" value="2"/>
</dbReference>
<evidence type="ECO:0000313" key="5">
    <source>
        <dbReference type="EMBL" id="AUX08675.1"/>
    </source>
</evidence>
<name>A0A343THV3_9EURY</name>
<dbReference type="RefSeq" id="WP_119816008.1">
    <property type="nucleotide sequence ID" value="NZ_CP025066.1"/>
</dbReference>
<dbReference type="PANTHER" id="PTHR11469:SF1">
    <property type="entry name" value="GLUCOSE-6-PHOSPHATE ISOMERASE"/>
    <property type="match status" value="1"/>
</dbReference>
<dbReference type="GO" id="GO:0006096">
    <property type="term" value="P:glycolytic process"/>
    <property type="evidence" value="ECO:0007669"/>
    <property type="project" value="UniProtKB-UniRule"/>
</dbReference>
<keyword evidence="3 4" id="KW-0413">Isomerase</keyword>
<dbReference type="InterPro" id="IPR001672">
    <property type="entry name" value="G6P_Isomerase"/>
</dbReference>
<dbReference type="UniPathway" id="UPA00138"/>
<dbReference type="AlphaFoldDB" id="A0A343THV3"/>
<evidence type="ECO:0000256" key="2">
    <source>
        <dbReference type="ARBA" id="ARBA00023152"/>
    </source>
</evidence>
<dbReference type="OrthoDB" id="168618at2157"/>
<dbReference type="InterPro" id="IPR035476">
    <property type="entry name" value="SIS_PGI_1"/>
</dbReference>
<protein>
    <recommendedName>
        <fullName evidence="4">Probable glucose-6-phosphate isomerase</fullName>
        <shortName evidence="4">GPI</shortName>
        <ecNumber evidence="4">5.3.1.9</ecNumber>
    </recommendedName>
    <alternativeName>
        <fullName evidence="4">Phosphoglucose isomerase</fullName>
        <shortName evidence="4">PGI</shortName>
    </alternativeName>
    <alternativeName>
        <fullName evidence="4">Phosphohexose isomerase</fullName>
        <shortName evidence="4">PHI</shortName>
    </alternativeName>
</protein>
<dbReference type="GO" id="GO:0004347">
    <property type="term" value="F:glucose-6-phosphate isomerase activity"/>
    <property type="evidence" value="ECO:0007669"/>
    <property type="project" value="UniProtKB-UniRule"/>
</dbReference>
<feature type="active site" evidence="4">
    <location>
        <position position="294"/>
    </location>
</feature>
<organism evidence="5 6">
    <name type="scientific">Halalkaliarchaeum desulfuricum</name>
    <dbReference type="NCBI Taxonomy" id="2055893"/>
    <lineage>
        <taxon>Archaea</taxon>
        <taxon>Methanobacteriati</taxon>
        <taxon>Methanobacteriota</taxon>
        <taxon>Stenosarchaea group</taxon>
        <taxon>Halobacteria</taxon>
        <taxon>Halobacteriales</taxon>
        <taxon>Haloferacaceae</taxon>
        <taxon>Halalkaliarchaeum</taxon>
    </lineage>
</organism>
<comment type="subcellular location">
    <subcellularLocation>
        <location evidence="4">Cytoplasm</location>
    </subcellularLocation>
</comment>
<dbReference type="KEGG" id="hdf:AArcSl_1037"/>
<dbReference type="SUPFAM" id="SSF53697">
    <property type="entry name" value="SIS domain"/>
    <property type="match status" value="1"/>
</dbReference>
<dbReference type="GO" id="GO:0006094">
    <property type="term" value="P:gluconeogenesis"/>
    <property type="evidence" value="ECO:0007669"/>
    <property type="project" value="UniProtKB-UniRule"/>
</dbReference>
<evidence type="ECO:0000256" key="4">
    <source>
        <dbReference type="HAMAP-Rule" id="MF_00473"/>
    </source>
</evidence>
<comment type="pathway">
    <text evidence="4">Carbohydrate degradation; glycolysis; D-glyceraldehyde 3-phosphate and glycerone phosphate from D-glucose: step 2/4.</text>
</comment>
<dbReference type="EMBL" id="CP025066">
    <property type="protein sequence ID" value="AUX08675.1"/>
    <property type="molecule type" value="Genomic_DNA"/>
</dbReference>
<dbReference type="InterPro" id="IPR046348">
    <property type="entry name" value="SIS_dom_sf"/>
</dbReference>
<sequence length="434" mass="46011">MNVDIGNALDTSPGVSRDGLERLDRRVERAHGRIQEGRERGEHGFAALNLPERCDPREVEDTVAPFGDPRAVVTVGIGGSALGAATFSAALESDVDAYFLDNVDPAHARRLLSSLPLEETVVNVVSKSGTTAETLANFLVVRDAMQRASVDWTDRTFVTTGPSGNLRELAAKHDLPALDVPEGVPGRFAALSPVGLACAAIQGHDVEAILEGGSAAADRLDRAGAGSLFETPAYAYGAVTYALAQRGAGVNAVMPYAESLETFAEWFAQLWAESLGKDGLGQTPARALGATDQHSQLQLYRAGPRDKLVTLLRPTERPDLEIPETDLEGLSYLGGSTLGELLDAEFEATEASLAAAGRPSVRIEIDRVDERSLGELLYAMEAACVLHGDLASVDTFVQPAVEWGKRAARGLLGGGEFPEAEAVRDKETLIVDGN</sequence>
<keyword evidence="4" id="KW-0963">Cytoplasm</keyword>
<dbReference type="HAMAP" id="MF_00473">
    <property type="entry name" value="G6P_isomerase"/>
    <property type="match status" value="1"/>
</dbReference>
<keyword evidence="2 4" id="KW-0324">Glycolysis</keyword>
<dbReference type="PRINTS" id="PR00662">
    <property type="entry name" value="G6PISOMERASE"/>
</dbReference>
<keyword evidence="1 4" id="KW-0312">Gluconeogenesis</keyword>
<dbReference type="GO" id="GO:0051156">
    <property type="term" value="P:glucose 6-phosphate metabolic process"/>
    <property type="evidence" value="ECO:0007669"/>
    <property type="project" value="TreeGrafter"/>
</dbReference>
<comment type="similarity">
    <text evidence="4">Belongs to the GPI family.</text>
</comment>
<dbReference type="GO" id="GO:0048029">
    <property type="term" value="F:monosaccharide binding"/>
    <property type="evidence" value="ECO:0007669"/>
    <property type="project" value="TreeGrafter"/>
</dbReference>
<dbReference type="Pfam" id="PF00342">
    <property type="entry name" value="PGI"/>
    <property type="match status" value="1"/>
</dbReference>
<reference evidence="6" key="1">
    <citation type="submission" date="2017-11" db="EMBL/GenBank/DDBJ databases">
        <title>Phenotypic and genomic properties of facultatively anaerobic sulfur-reducing natronoarchaea from hypersaline soda lakes.</title>
        <authorList>
            <person name="Sorokin D.Y."/>
            <person name="Kublanov I.V."/>
            <person name="Roman P."/>
            <person name="Sinninghe Damste J.S."/>
            <person name="Golyshin P.N."/>
            <person name="Rojo D."/>
            <person name="Ciordia S."/>
            <person name="Mena M.D.C."/>
            <person name="Ferrer M."/>
            <person name="Messina E."/>
            <person name="Smedile F."/>
            <person name="La Spada G."/>
            <person name="La Cono V."/>
            <person name="Yakimov M.M."/>
        </authorList>
    </citation>
    <scope>NUCLEOTIDE SEQUENCE [LARGE SCALE GENOMIC DNA]</scope>
    <source>
        <strain evidence="6">AArc-Sl</strain>
    </source>
</reference>
<dbReference type="Proteomes" id="UP000263012">
    <property type="component" value="Chromosome"/>
</dbReference>
<keyword evidence="6" id="KW-1185">Reference proteome</keyword>
<accession>A0A343THV3</accession>
<comment type="catalytic activity">
    <reaction evidence="4">
        <text>alpha-D-glucose 6-phosphate = beta-D-fructose 6-phosphate</text>
        <dbReference type="Rhea" id="RHEA:11816"/>
        <dbReference type="ChEBI" id="CHEBI:57634"/>
        <dbReference type="ChEBI" id="CHEBI:58225"/>
        <dbReference type="EC" id="5.3.1.9"/>
    </reaction>
</comment>
<evidence type="ECO:0000256" key="1">
    <source>
        <dbReference type="ARBA" id="ARBA00022432"/>
    </source>
</evidence>
<evidence type="ECO:0000256" key="3">
    <source>
        <dbReference type="ARBA" id="ARBA00023235"/>
    </source>
</evidence>
<dbReference type="GO" id="GO:0005829">
    <property type="term" value="C:cytosol"/>
    <property type="evidence" value="ECO:0007669"/>
    <property type="project" value="TreeGrafter"/>
</dbReference>
<dbReference type="GO" id="GO:0097367">
    <property type="term" value="F:carbohydrate derivative binding"/>
    <property type="evidence" value="ECO:0007669"/>
    <property type="project" value="InterPro"/>
</dbReference>
<comment type="pathway">
    <text evidence="4">Carbohydrate biosynthesis; gluconeogenesis.</text>
</comment>
<gene>
    <name evidence="4 5" type="primary">pgi</name>
    <name evidence="5" type="ORF">AArcSl_1037</name>
</gene>
<dbReference type="UniPathway" id="UPA00109">
    <property type="reaction ID" value="UER00181"/>
</dbReference>
<dbReference type="EC" id="5.3.1.9" evidence="4"/>
<dbReference type="GeneID" id="37877382"/>
<feature type="active site" description="Proton donor" evidence="4">
    <location>
        <position position="273"/>
    </location>
</feature>
<dbReference type="InterPro" id="IPR035482">
    <property type="entry name" value="SIS_PGI_2"/>
</dbReference>
<comment type="function">
    <text evidence="4">Catalyzes the reversible isomerization of glucose-6-phosphate to fructose-6-phosphate.</text>
</comment>
<evidence type="ECO:0000313" key="6">
    <source>
        <dbReference type="Proteomes" id="UP000263012"/>
    </source>
</evidence>
<dbReference type="PANTHER" id="PTHR11469">
    <property type="entry name" value="GLUCOSE-6-PHOSPHATE ISOMERASE"/>
    <property type="match status" value="1"/>
</dbReference>
<feature type="active site" evidence="4">
    <location>
        <position position="405"/>
    </location>
</feature>
<dbReference type="CDD" id="cd05015">
    <property type="entry name" value="SIS_PGI_1"/>
    <property type="match status" value="1"/>
</dbReference>